<accession>A0A2K9V512</accession>
<reference evidence="2 3" key="1">
    <citation type="submission" date="2017-12" db="EMBL/GenBank/DDBJ databases">
        <title>Lactobacillus phages that infect wine-derived L. plantarum strains.</title>
        <authorList>
            <person name="Kyrkou I."/>
            <person name="Hestbjerg Hansen L."/>
        </authorList>
    </citation>
    <scope>NUCLEOTIDE SEQUENCE [LARGE SCALE GENOMIC DNA]</scope>
</reference>
<feature type="transmembrane region" description="Helical" evidence="1">
    <location>
        <begin position="21"/>
        <end position="38"/>
    </location>
</feature>
<organism evidence="2 3">
    <name type="scientific">Lactobacillus phage Satyr</name>
    <dbReference type="NCBI Taxonomy" id="2070201"/>
    <lineage>
        <taxon>Viruses</taxon>
        <taxon>Duplodnaviria</taxon>
        <taxon>Heunggongvirae</taxon>
        <taxon>Uroviricota</taxon>
        <taxon>Caudoviricetes</taxon>
        <taxon>Tybeckvirinae</taxon>
        <taxon>Maenadvirus</taxon>
        <taxon>Maenadvirus satyr</taxon>
    </lineage>
</organism>
<dbReference type="Proteomes" id="UP000241743">
    <property type="component" value="Segment"/>
</dbReference>
<evidence type="ECO:0000313" key="3">
    <source>
        <dbReference type="Proteomes" id="UP000241743"/>
    </source>
</evidence>
<dbReference type="EMBL" id="MG744354">
    <property type="protein sequence ID" value="AUV57250.1"/>
    <property type="molecule type" value="Genomic_DNA"/>
</dbReference>
<proteinExistence type="predicted"/>
<evidence type="ECO:0000313" key="2">
    <source>
        <dbReference type="EMBL" id="AUV57250.1"/>
    </source>
</evidence>
<dbReference type="RefSeq" id="YP_009797661.1">
    <property type="nucleotide sequence ID" value="NC_047918.1"/>
</dbReference>
<dbReference type="KEGG" id="vg:54988084"/>
<sequence length="163" mass="18887">MLYYNHRKKKGFVNMKKLVRLLVVMVVSVIGVFTLNTINAKAFSITGIKLTRTTNQINGGHDIFDNVAITNTSRHRARMVYVVVKEKGKKAIKQNYFIQPGGTVPVYTTNKDEVNSIYRRKFPRKFTVTVYRMSNKQTMHALKHKHTWKGMRWTKHKMAGGIE</sequence>
<keyword evidence="3" id="KW-1185">Reference proteome</keyword>
<protein>
    <submittedName>
        <fullName evidence="2">Uncharacterized protein</fullName>
    </submittedName>
</protein>
<keyword evidence="1" id="KW-0472">Membrane</keyword>
<keyword evidence="1" id="KW-1133">Transmembrane helix</keyword>
<name>A0A2K9V512_9CAUD</name>
<evidence type="ECO:0000256" key="1">
    <source>
        <dbReference type="SAM" id="Phobius"/>
    </source>
</evidence>
<dbReference type="GeneID" id="54988084"/>
<keyword evidence="1" id="KW-0812">Transmembrane</keyword>